<organism evidence="4 5">
    <name type="scientific">Tanacetum coccineum</name>
    <dbReference type="NCBI Taxonomy" id="301880"/>
    <lineage>
        <taxon>Eukaryota</taxon>
        <taxon>Viridiplantae</taxon>
        <taxon>Streptophyta</taxon>
        <taxon>Embryophyta</taxon>
        <taxon>Tracheophyta</taxon>
        <taxon>Spermatophyta</taxon>
        <taxon>Magnoliopsida</taxon>
        <taxon>eudicotyledons</taxon>
        <taxon>Gunneridae</taxon>
        <taxon>Pentapetalae</taxon>
        <taxon>asterids</taxon>
        <taxon>campanulids</taxon>
        <taxon>Asterales</taxon>
        <taxon>Asteraceae</taxon>
        <taxon>Asteroideae</taxon>
        <taxon>Anthemideae</taxon>
        <taxon>Anthemidinae</taxon>
        <taxon>Tanacetum</taxon>
    </lineage>
</organism>
<gene>
    <name evidence="4" type="ORF">Tco_1090496</name>
</gene>
<comment type="caution">
    <text evidence="4">The sequence shown here is derived from an EMBL/GenBank/DDBJ whole genome shotgun (WGS) entry which is preliminary data.</text>
</comment>
<sequence length="477" mass="53677">MLAKFPCGSLHQNGDTRYPVHRRIAKNKKESTSPLALNARHVLMCDDTSSSDSNDEEDTRETRCFKCGDPNHFISDCPKNFSGDQKAFVVGSWSDSGDDSKKEEICLMAHSKRYIDDLYLVGDQLKKLSIEPACRCHSSTAPASSNEQNRLSDDSAEKGKELETNIVKQNDSVLITKKSILVLKGSQTVKLARMNGFPDRVVLRHMTETTDYIIYTPFDGGLLERFPDLAGTILNKGVPDHRPILLKEAKPDYGPIPFCFFHSWLDCDGFDKLVMNLWSMPCVGDSNPIVVGIDLAQKEMVKWNVDVDENSKYFHGLVNQKIRQIAIRGIMVDDAWEKNPEMVKNEFKSYFSEKFSPFVRSRPRMEFEFSRGLSTEQSAELEVVFSKVEIKEAVRGCSSDKSPGPDGFTFDFSKDIGVVDPVFIKDYRPISLIGSFYKIVGKVIANRIASVVEDLISTEQSAFVKGRQIMDGPMILN</sequence>
<dbReference type="SUPFAM" id="SSF57756">
    <property type="entry name" value="Retrovirus zinc finger-like domains"/>
    <property type="match status" value="1"/>
</dbReference>
<dbReference type="Gene3D" id="4.10.60.10">
    <property type="entry name" value="Zinc finger, CCHC-type"/>
    <property type="match status" value="1"/>
</dbReference>
<evidence type="ECO:0000313" key="4">
    <source>
        <dbReference type="EMBL" id="GJT94978.1"/>
    </source>
</evidence>
<feature type="domain" description="CCHC-type" evidence="3">
    <location>
        <begin position="63"/>
        <end position="79"/>
    </location>
</feature>
<dbReference type="SMART" id="SM00343">
    <property type="entry name" value="ZnF_C2HC"/>
    <property type="match status" value="1"/>
</dbReference>
<proteinExistence type="predicted"/>
<dbReference type="PANTHER" id="PTHR46890:SF50">
    <property type="entry name" value="RNA-DIRECTED DNA POLYMERASE, EUKARYOTA, REVERSE TRANSCRIPTASE ZINC-BINDING DOMAIN PROTEIN-RELATED"/>
    <property type="match status" value="1"/>
</dbReference>
<accession>A0ABQ5I4G6</accession>
<evidence type="ECO:0000256" key="2">
    <source>
        <dbReference type="SAM" id="MobiDB-lite"/>
    </source>
</evidence>
<keyword evidence="4" id="KW-0695">RNA-directed DNA polymerase</keyword>
<evidence type="ECO:0000256" key="1">
    <source>
        <dbReference type="PROSITE-ProRule" id="PRU00047"/>
    </source>
</evidence>
<keyword evidence="1" id="KW-0479">Metal-binding</keyword>
<dbReference type="EMBL" id="BQNB010020346">
    <property type="protein sequence ID" value="GJT94978.1"/>
    <property type="molecule type" value="Genomic_DNA"/>
</dbReference>
<feature type="region of interest" description="Disordered" evidence="2">
    <location>
        <begin position="138"/>
        <end position="158"/>
    </location>
</feature>
<feature type="compositionally biased region" description="Polar residues" evidence="2">
    <location>
        <begin position="138"/>
        <end position="149"/>
    </location>
</feature>
<keyword evidence="1" id="KW-0862">Zinc</keyword>
<evidence type="ECO:0000259" key="3">
    <source>
        <dbReference type="PROSITE" id="PS50158"/>
    </source>
</evidence>
<dbReference type="InterPro" id="IPR036875">
    <property type="entry name" value="Znf_CCHC_sf"/>
</dbReference>
<keyword evidence="4" id="KW-0548">Nucleotidyltransferase</keyword>
<reference evidence="4" key="1">
    <citation type="journal article" date="2022" name="Int. J. Mol. Sci.">
        <title>Draft Genome of Tanacetum Coccineum: Genomic Comparison of Closely Related Tanacetum-Family Plants.</title>
        <authorList>
            <person name="Yamashiro T."/>
            <person name="Shiraishi A."/>
            <person name="Nakayama K."/>
            <person name="Satake H."/>
        </authorList>
    </citation>
    <scope>NUCLEOTIDE SEQUENCE</scope>
</reference>
<keyword evidence="4" id="KW-0808">Transferase</keyword>
<dbReference type="InterPro" id="IPR052343">
    <property type="entry name" value="Retrotransposon-Effector_Assoc"/>
</dbReference>
<evidence type="ECO:0000313" key="5">
    <source>
        <dbReference type="Proteomes" id="UP001151760"/>
    </source>
</evidence>
<protein>
    <submittedName>
        <fullName evidence="4">RNA-directed DNA polymerase, eukaryota</fullName>
    </submittedName>
</protein>
<keyword evidence="5" id="KW-1185">Reference proteome</keyword>
<dbReference type="PANTHER" id="PTHR46890">
    <property type="entry name" value="NON-LTR RETROLELEMENT REVERSE TRANSCRIPTASE-LIKE PROTEIN-RELATED"/>
    <property type="match status" value="1"/>
</dbReference>
<reference evidence="4" key="2">
    <citation type="submission" date="2022-01" db="EMBL/GenBank/DDBJ databases">
        <authorList>
            <person name="Yamashiro T."/>
            <person name="Shiraishi A."/>
            <person name="Satake H."/>
            <person name="Nakayama K."/>
        </authorList>
    </citation>
    <scope>NUCLEOTIDE SEQUENCE</scope>
</reference>
<dbReference type="InterPro" id="IPR001878">
    <property type="entry name" value="Znf_CCHC"/>
</dbReference>
<keyword evidence="1" id="KW-0863">Zinc-finger</keyword>
<dbReference type="Pfam" id="PF00098">
    <property type="entry name" value="zf-CCHC"/>
    <property type="match status" value="1"/>
</dbReference>
<name>A0ABQ5I4G6_9ASTR</name>
<dbReference type="Proteomes" id="UP001151760">
    <property type="component" value="Unassembled WGS sequence"/>
</dbReference>
<dbReference type="PROSITE" id="PS50158">
    <property type="entry name" value="ZF_CCHC"/>
    <property type="match status" value="1"/>
</dbReference>
<dbReference type="GO" id="GO:0003964">
    <property type="term" value="F:RNA-directed DNA polymerase activity"/>
    <property type="evidence" value="ECO:0007669"/>
    <property type="project" value="UniProtKB-KW"/>
</dbReference>